<evidence type="ECO:0000256" key="1">
    <source>
        <dbReference type="ARBA" id="ARBA00004141"/>
    </source>
</evidence>
<keyword evidence="6 8" id="KW-0472">Membrane</keyword>
<dbReference type="Pfam" id="PF00520">
    <property type="entry name" value="Ion_trans"/>
    <property type="match status" value="1"/>
</dbReference>
<dbReference type="SMART" id="SM00320">
    <property type="entry name" value="WD40"/>
    <property type="match status" value="10"/>
</dbReference>
<feature type="transmembrane region" description="Helical" evidence="8">
    <location>
        <begin position="909"/>
        <end position="928"/>
    </location>
</feature>
<feature type="repeat" description="WD" evidence="7">
    <location>
        <begin position="275"/>
        <end position="306"/>
    </location>
</feature>
<evidence type="ECO:0000256" key="7">
    <source>
        <dbReference type="PROSITE-ProRule" id="PRU00221"/>
    </source>
</evidence>
<evidence type="ECO:0000256" key="2">
    <source>
        <dbReference type="ARBA" id="ARBA00022574"/>
    </source>
</evidence>
<dbReference type="SUPFAM" id="SSF81324">
    <property type="entry name" value="Voltage-gated potassium channels"/>
    <property type="match status" value="1"/>
</dbReference>
<keyword evidence="11" id="KW-1185">Reference proteome</keyword>
<dbReference type="PANTHER" id="PTHR19848">
    <property type="entry name" value="WD40 REPEAT PROTEIN"/>
    <property type="match status" value="1"/>
</dbReference>
<dbReference type="InterPro" id="IPR036322">
    <property type="entry name" value="WD40_repeat_dom_sf"/>
</dbReference>
<keyword evidence="2 7" id="KW-0853">WD repeat</keyword>
<dbReference type="OrthoDB" id="674604at2759"/>
<dbReference type="PROSITE" id="PS50294">
    <property type="entry name" value="WD_REPEATS_REGION"/>
    <property type="match status" value="2"/>
</dbReference>
<gene>
    <name evidence="10" type="ORF">SteCoe_17773</name>
</gene>
<keyword evidence="5 8" id="KW-1133">Transmembrane helix</keyword>
<dbReference type="InterPro" id="IPR005821">
    <property type="entry name" value="Ion_trans_dom"/>
</dbReference>
<evidence type="ECO:0000256" key="5">
    <source>
        <dbReference type="ARBA" id="ARBA00022989"/>
    </source>
</evidence>
<name>A0A1R2BY34_9CILI</name>
<feature type="transmembrane region" description="Helical" evidence="8">
    <location>
        <begin position="851"/>
        <end position="873"/>
    </location>
</feature>
<dbReference type="SUPFAM" id="SSF50978">
    <property type="entry name" value="WD40 repeat-like"/>
    <property type="match status" value="2"/>
</dbReference>
<keyword evidence="4" id="KW-0677">Repeat</keyword>
<dbReference type="InterPro" id="IPR015943">
    <property type="entry name" value="WD40/YVTN_repeat-like_dom_sf"/>
</dbReference>
<protein>
    <recommendedName>
        <fullName evidence="9">Ion transport domain-containing protein</fullName>
    </recommendedName>
</protein>
<feature type="transmembrane region" description="Helical" evidence="8">
    <location>
        <begin position="949"/>
        <end position="970"/>
    </location>
</feature>
<evidence type="ECO:0000313" key="10">
    <source>
        <dbReference type="EMBL" id="OMJ81722.1"/>
    </source>
</evidence>
<feature type="repeat" description="WD" evidence="7">
    <location>
        <begin position="154"/>
        <end position="183"/>
    </location>
</feature>
<evidence type="ECO:0000256" key="3">
    <source>
        <dbReference type="ARBA" id="ARBA00022692"/>
    </source>
</evidence>
<feature type="transmembrane region" description="Helical" evidence="8">
    <location>
        <begin position="1006"/>
        <end position="1024"/>
    </location>
</feature>
<comment type="subcellular location">
    <subcellularLocation>
        <location evidence="1">Membrane</location>
        <topology evidence="1">Multi-pass membrane protein</topology>
    </subcellularLocation>
</comment>
<evidence type="ECO:0000256" key="6">
    <source>
        <dbReference type="ARBA" id="ARBA00023136"/>
    </source>
</evidence>
<organism evidence="10 11">
    <name type="scientific">Stentor coeruleus</name>
    <dbReference type="NCBI Taxonomy" id="5963"/>
    <lineage>
        <taxon>Eukaryota</taxon>
        <taxon>Sar</taxon>
        <taxon>Alveolata</taxon>
        <taxon>Ciliophora</taxon>
        <taxon>Postciliodesmatophora</taxon>
        <taxon>Heterotrichea</taxon>
        <taxon>Heterotrichida</taxon>
        <taxon>Stentoridae</taxon>
        <taxon>Stentor</taxon>
    </lineage>
</organism>
<dbReference type="GO" id="GO:0016020">
    <property type="term" value="C:membrane"/>
    <property type="evidence" value="ECO:0007669"/>
    <property type="project" value="UniProtKB-SubCell"/>
</dbReference>
<feature type="domain" description="Ion transport" evidence="9">
    <location>
        <begin position="827"/>
        <end position="1035"/>
    </location>
</feature>
<feature type="repeat" description="WD" evidence="7">
    <location>
        <begin position="518"/>
        <end position="549"/>
    </location>
</feature>
<evidence type="ECO:0000256" key="8">
    <source>
        <dbReference type="SAM" id="Phobius"/>
    </source>
</evidence>
<dbReference type="Pfam" id="PF00400">
    <property type="entry name" value="WD40"/>
    <property type="match status" value="5"/>
</dbReference>
<accession>A0A1R2BY34</accession>
<reference evidence="10 11" key="1">
    <citation type="submission" date="2016-11" db="EMBL/GenBank/DDBJ databases">
        <title>The macronuclear genome of Stentor coeruleus: a giant cell with tiny introns.</title>
        <authorList>
            <person name="Slabodnick M."/>
            <person name="Ruby J.G."/>
            <person name="Reiff S.B."/>
            <person name="Swart E.C."/>
            <person name="Gosai S."/>
            <person name="Prabakaran S."/>
            <person name="Witkowska E."/>
            <person name="Larue G.E."/>
            <person name="Fisher S."/>
            <person name="Freeman R.M."/>
            <person name="Gunawardena J."/>
            <person name="Chu W."/>
            <person name="Stover N.A."/>
            <person name="Gregory B.D."/>
            <person name="Nowacki M."/>
            <person name="Derisi J."/>
            <person name="Roy S.W."/>
            <person name="Marshall W.F."/>
            <person name="Sood P."/>
        </authorList>
    </citation>
    <scope>NUCLEOTIDE SEQUENCE [LARGE SCALE GENOMIC DNA]</scope>
    <source>
        <strain evidence="10">WM001</strain>
    </source>
</reference>
<dbReference type="PANTHER" id="PTHR19848:SF8">
    <property type="entry name" value="F-BOX AND WD REPEAT DOMAIN CONTAINING 7"/>
    <property type="match status" value="1"/>
</dbReference>
<dbReference type="Gene3D" id="2.130.10.10">
    <property type="entry name" value="YVTN repeat-like/Quinoprotein amine dehydrogenase"/>
    <property type="match status" value="4"/>
</dbReference>
<sequence>MFSSVSYKKVGDSKGVTAPEFLESMIHGLVPLSNTISFESEPKILKSCKNLLIVGLKNAQVVIYDIISRLKIVGFSTQQTKLYSLTLDQSEMTIFTSGQSSNIYTWSSTGDLLSKTQTNHKARICYLFYNNSFLYSADTLGNISITSKDLSKFISGHNSKIPQITFCHNLATCSIDFTIKIWDNTLNLLGTLTSTKPIHIICYLNSNRLASAGFHALFCIWNIKTYTLEKIVNIEERWISSLCKCPNDDNLIVAGTSDCLVQYFHIGKEVFEESFTAHEMPIRGLCFNTTGSILISCSLEKSAKLWPMSREIPKNKTIQIVDVKITSCLTNIQEDSVFIGDEEGKIHKWDLETLGSLGAWKAHSESITGLGFNNNDLVSISHDGSLKVWTYSKLINFIPIKEALWSICITTEIIYVGSSRGHIHFFDKKYVKIKIVNAHSSPVSSITAGKTIFASAGLDKKIVCWDLKRLEITYSFEAHDKGIKNITIHPDSKRLISFCNSPIAKVWYPGDPPVDVKLFAHTSNITSICFTNKGDYFFTGDNSGNLILWCGNQLLNLCIFTLKSPIISLHDLPLRKRILIVTSSKIYILFNFLTERHLMTYPNYQSYLFIHYFSNIISSKQPDFKVFFKDYIILPYKINILHAFAYKNDYQNLKLAFSAGVKFFASEGYNPLRVALDRKSYQSIDVIIKYIPIIYEKSNPHIFYIIEKEIVELLQISLKNIPNFLQKAFPVVKIKYAPTFAKNKNKKIFTSEIVNINIKAFDLGDNGKVPIEFHESAFRLNLELGSKQCRNLVRKISQCTDSTIFDQLFIQTILDYLYRKALPFMIFEAIFGALSIIFFLIYMQIRTENMIFGIVLIFFNIIHFICEIMQLFINPGSYFNDFWNCIDMCKIITTLLACVFILVDWHDDITQNLMSLAVLFSALRIISLMRMISITRSMIRMIVEVIKNIIEFLLILFVTTLIVAASFWIIQENMSFTDVLMSSFMINFGQFNIEDASKIKSVEWELFLFTLFLNPLVMMNLLIATMGDTYSNIQTNLISSNYREIANVIDEASIFLFFNWNNNRLSFLQLCSVREHQIFESSLQAKMKKIKNSFETIQNVMVENNRKIEFIMDKLNN</sequence>
<feature type="repeat" description="WD" evidence="7">
    <location>
        <begin position="360"/>
        <end position="389"/>
    </location>
</feature>
<proteinExistence type="predicted"/>
<evidence type="ECO:0000256" key="4">
    <source>
        <dbReference type="ARBA" id="ARBA00022737"/>
    </source>
</evidence>
<dbReference type="Proteomes" id="UP000187209">
    <property type="component" value="Unassembled WGS sequence"/>
</dbReference>
<comment type="caution">
    <text evidence="10">The sequence shown here is derived from an EMBL/GenBank/DDBJ whole genome shotgun (WGS) entry which is preliminary data.</text>
</comment>
<feature type="repeat" description="WD" evidence="7">
    <location>
        <begin position="436"/>
        <end position="475"/>
    </location>
</feature>
<dbReference type="GO" id="GO:0005216">
    <property type="term" value="F:monoatomic ion channel activity"/>
    <property type="evidence" value="ECO:0007669"/>
    <property type="project" value="InterPro"/>
</dbReference>
<dbReference type="InterPro" id="IPR001680">
    <property type="entry name" value="WD40_rpt"/>
</dbReference>
<dbReference type="EMBL" id="MPUH01000369">
    <property type="protein sequence ID" value="OMJ81722.1"/>
    <property type="molecule type" value="Genomic_DNA"/>
</dbReference>
<dbReference type="PROSITE" id="PS50082">
    <property type="entry name" value="WD_REPEATS_2"/>
    <property type="match status" value="5"/>
</dbReference>
<evidence type="ECO:0000313" key="11">
    <source>
        <dbReference type="Proteomes" id="UP000187209"/>
    </source>
</evidence>
<feature type="transmembrane region" description="Helical" evidence="8">
    <location>
        <begin position="824"/>
        <end position="845"/>
    </location>
</feature>
<keyword evidence="3 8" id="KW-0812">Transmembrane</keyword>
<dbReference type="AlphaFoldDB" id="A0A1R2BY34"/>
<evidence type="ECO:0000259" key="9">
    <source>
        <dbReference type="Pfam" id="PF00520"/>
    </source>
</evidence>